<comment type="caution">
    <text evidence="3">The sequence shown here is derived from an EMBL/GenBank/DDBJ whole genome shotgun (WGS) entry which is preliminary data.</text>
</comment>
<evidence type="ECO:0008006" key="5">
    <source>
        <dbReference type="Google" id="ProtNLM"/>
    </source>
</evidence>
<protein>
    <recommendedName>
        <fullName evidence="5">Pentatricopeptide repeat-containing protein</fullName>
    </recommendedName>
</protein>
<organism evidence="3 4">
    <name type="scientific">Camellia sinensis var. sinensis</name>
    <name type="common">China tea</name>
    <dbReference type="NCBI Taxonomy" id="542762"/>
    <lineage>
        <taxon>Eukaryota</taxon>
        <taxon>Viridiplantae</taxon>
        <taxon>Streptophyta</taxon>
        <taxon>Embryophyta</taxon>
        <taxon>Tracheophyta</taxon>
        <taxon>Spermatophyta</taxon>
        <taxon>Magnoliopsida</taxon>
        <taxon>eudicotyledons</taxon>
        <taxon>Gunneridae</taxon>
        <taxon>Pentapetalae</taxon>
        <taxon>asterids</taxon>
        <taxon>Ericales</taxon>
        <taxon>Theaceae</taxon>
        <taxon>Camellia</taxon>
    </lineage>
</organism>
<dbReference type="Pfam" id="PF01535">
    <property type="entry name" value="PPR"/>
    <property type="match status" value="1"/>
</dbReference>
<dbReference type="FunFam" id="1.25.40.10:FF:000343">
    <property type="entry name" value="Pentatricopeptide repeat-containing protein At3g58590"/>
    <property type="match status" value="1"/>
</dbReference>
<keyword evidence="4" id="KW-1185">Reference proteome</keyword>
<feature type="repeat" description="PPR" evidence="2">
    <location>
        <begin position="111"/>
        <end position="145"/>
    </location>
</feature>
<keyword evidence="1" id="KW-0677">Repeat</keyword>
<dbReference type="NCBIfam" id="TIGR00756">
    <property type="entry name" value="PPR"/>
    <property type="match status" value="1"/>
</dbReference>
<reference evidence="3 4" key="1">
    <citation type="journal article" date="2018" name="Proc. Natl. Acad. Sci. U.S.A.">
        <title>Draft genome sequence of Camellia sinensis var. sinensis provides insights into the evolution of the tea genome and tea quality.</title>
        <authorList>
            <person name="Wei C."/>
            <person name="Yang H."/>
            <person name="Wang S."/>
            <person name="Zhao J."/>
            <person name="Liu C."/>
            <person name="Gao L."/>
            <person name="Xia E."/>
            <person name="Lu Y."/>
            <person name="Tai Y."/>
            <person name="She G."/>
            <person name="Sun J."/>
            <person name="Cao H."/>
            <person name="Tong W."/>
            <person name="Gao Q."/>
            <person name="Li Y."/>
            <person name="Deng W."/>
            <person name="Jiang X."/>
            <person name="Wang W."/>
            <person name="Chen Q."/>
            <person name="Zhang S."/>
            <person name="Li H."/>
            <person name="Wu J."/>
            <person name="Wang P."/>
            <person name="Li P."/>
            <person name="Shi C."/>
            <person name="Zheng F."/>
            <person name="Jian J."/>
            <person name="Huang B."/>
            <person name="Shan D."/>
            <person name="Shi M."/>
            <person name="Fang C."/>
            <person name="Yue Y."/>
            <person name="Li F."/>
            <person name="Li D."/>
            <person name="Wei S."/>
            <person name="Han B."/>
            <person name="Jiang C."/>
            <person name="Yin Y."/>
            <person name="Xia T."/>
            <person name="Zhang Z."/>
            <person name="Bennetzen J.L."/>
            <person name="Zhao S."/>
            <person name="Wan X."/>
        </authorList>
    </citation>
    <scope>NUCLEOTIDE SEQUENCE [LARGE SCALE GENOMIC DNA]</scope>
    <source>
        <strain evidence="4">cv. Shuchazao</strain>
        <tissue evidence="3">Leaf</tissue>
    </source>
</reference>
<dbReference type="PANTHER" id="PTHR47926">
    <property type="entry name" value="PENTATRICOPEPTIDE REPEAT-CONTAINING PROTEIN"/>
    <property type="match status" value="1"/>
</dbReference>
<feature type="repeat" description="PPR" evidence="2">
    <location>
        <begin position="253"/>
        <end position="287"/>
    </location>
</feature>
<dbReference type="PROSITE" id="PS51375">
    <property type="entry name" value="PPR"/>
    <property type="match status" value="2"/>
</dbReference>
<evidence type="ECO:0000313" key="3">
    <source>
        <dbReference type="EMBL" id="THG06607.1"/>
    </source>
</evidence>
<evidence type="ECO:0000256" key="1">
    <source>
        <dbReference type="ARBA" id="ARBA00022737"/>
    </source>
</evidence>
<dbReference type="AlphaFoldDB" id="A0A4V3WLY4"/>
<dbReference type="InterPro" id="IPR011990">
    <property type="entry name" value="TPR-like_helical_dom_sf"/>
</dbReference>
<dbReference type="PANTHER" id="PTHR47926:SF533">
    <property type="entry name" value="DYW DOMAIN-CONTAINING PROTEIN"/>
    <property type="match status" value="1"/>
</dbReference>
<proteinExistence type="predicted"/>
<dbReference type="Pfam" id="PF13041">
    <property type="entry name" value="PPR_2"/>
    <property type="match status" value="1"/>
</dbReference>
<dbReference type="InterPro" id="IPR046960">
    <property type="entry name" value="PPR_At4g14850-like_plant"/>
</dbReference>
<dbReference type="Gene3D" id="1.25.40.10">
    <property type="entry name" value="Tetratricopeptide repeat domain"/>
    <property type="match status" value="2"/>
</dbReference>
<evidence type="ECO:0000313" key="4">
    <source>
        <dbReference type="Proteomes" id="UP000306102"/>
    </source>
</evidence>
<evidence type="ECO:0000256" key="2">
    <source>
        <dbReference type="PROSITE-ProRule" id="PRU00708"/>
    </source>
</evidence>
<dbReference type="EMBL" id="SDRB02010408">
    <property type="protein sequence ID" value="THG06607.1"/>
    <property type="molecule type" value="Genomic_DNA"/>
</dbReference>
<accession>A0A4V3WLY4</accession>
<dbReference type="Proteomes" id="UP000306102">
    <property type="component" value="Unassembled WGS sequence"/>
</dbReference>
<sequence length="329" mass="36089">MEMATALHSSPTPFISLTNPNPKRGFSFSSSLLVNQPFGRTLSSTLTTKPPFNFHSRNSIRTSLKCSVSGATEAVPVAIHVSAAVVLSIQRMFTLPCAIHGFLLKCGYQSDIFRGNNLVSMCVKFNRLDDAQQVFDEMLDRNTITWTSLINGCSLFEFDDLEHGNAGYGEKALWFFLDLLHIGLEPNDYTFTNVISACNGTVGLEKGRQLHGLAIKHGLMGKTSVGNIIITMYGRYGLVEEAECIFYGMAERNLVSWTALLSAYVKNGHVHKAFVGFLDMVNQGLNLDSNCLSCVLDCCSECQNLDFGLQIRGFVIKPGGVGRVGITFL</sequence>
<dbReference type="GO" id="GO:0009451">
    <property type="term" value="P:RNA modification"/>
    <property type="evidence" value="ECO:0007669"/>
    <property type="project" value="InterPro"/>
</dbReference>
<dbReference type="InterPro" id="IPR002885">
    <property type="entry name" value="PPR_rpt"/>
</dbReference>
<dbReference type="GO" id="GO:0003723">
    <property type="term" value="F:RNA binding"/>
    <property type="evidence" value="ECO:0007669"/>
    <property type="project" value="InterPro"/>
</dbReference>
<gene>
    <name evidence="3" type="ORF">TEA_005230</name>
</gene>
<name>A0A4V3WLY4_CAMSN</name>